<evidence type="ECO:0000313" key="4">
    <source>
        <dbReference type="Proteomes" id="UP000007089"/>
    </source>
</evidence>
<keyword evidence="4" id="KW-1185">Reference proteome</keyword>
<dbReference type="Proteomes" id="UP000007089">
    <property type="component" value="Chromosome"/>
</dbReference>
<evidence type="ECO:0000313" key="3">
    <source>
        <dbReference type="EMBL" id="ACL64082.1"/>
    </source>
</evidence>
<feature type="compositionally biased region" description="Pro residues" evidence="1">
    <location>
        <begin position="175"/>
        <end position="188"/>
    </location>
</feature>
<reference evidence="3" key="1">
    <citation type="submission" date="2009-01" db="EMBL/GenBank/DDBJ databases">
        <title>Complete sequence of Anaeromyxobacter dehalogenans 2CP-1.</title>
        <authorList>
            <consortium name="US DOE Joint Genome Institute"/>
            <person name="Lucas S."/>
            <person name="Copeland A."/>
            <person name="Lapidus A."/>
            <person name="Glavina del Rio T."/>
            <person name="Dalin E."/>
            <person name="Tice H."/>
            <person name="Bruce D."/>
            <person name="Goodwin L."/>
            <person name="Pitluck S."/>
            <person name="Saunders E."/>
            <person name="Brettin T."/>
            <person name="Detter J.C."/>
            <person name="Han C."/>
            <person name="Larimer F."/>
            <person name="Land M."/>
            <person name="Hauser L."/>
            <person name="Kyrpides N."/>
            <person name="Ovchinnikova G."/>
            <person name="Beliaev A.S."/>
            <person name="Richardson P."/>
        </authorList>
    </citation>
    <scope>NUCLEOTIDE SEQUENCE</scope>
    <source>
        <strain evidence="3">2CP-1</strain>
    </source>
</reference>
<accession>B8JD54</accession>
<gene>
    <name evidence="3" type="ordered locus">A2cp1_0727</name>
</gene>
<dbReference type="HOGENOM" id="CLU_564574_0_0_7"/>
<keyword evidence="2" id="KW-0812">Transmembrane</keyword>
<feature type="transmembrane region" description="Helical" evidence="2">
    <location>
        <begin position="379"/>
        <end position="398"/>
    </location>
</feature>
<dbReference type="AlphaFoldDB" id="B8JD54"/>
<organism evidence="3 4">
    <name type="scientific">Anaeromyxobacter dehalogenans (strain ATCC BAA-258 / DSM 21875 / 2CP-1)</name>
    <dbReference type="NCBI Taxonomy" id="455488"/>
    <lineage>
        <taxon>Bacteria</taxon>
        <taxon>Pseudomonadati</taxon>
        <taxon>Myxococcota</taxon>
        <taxon>Myxococcia</taxon>
        <taxon>Myxococcales</taxon>
        <taxon>Cystobacterineae</taxon>
        <taxon>Anaeromyxobacteraceae</taxon>
        <taxon>Anaeromyxobacter</taxon>
    </lineage>
</organism>
<evidence type="ECO:0000256" key="2">
    <source>
        <dbReference type="SAM" id="Phobius"/>
    </source>
</evidence>
<protein>
    <submittedName>
        <fullName evidence="3">Uncharacterized protein</fullName>
    </submittedName>
</protein>
<dbReference type="EMBL" id="CP001359">
    <property type="protein sequence ID" value="ACL64082.1"/>
    <property type="molecule type" value="Genomic_DNA"/>
</dbReference>
<sequence length="483" mass="48528">MPSSSPTTEAVVAGSKAFAVTLLAPVTARLGLRPRIAADAAQALSLCRGPGGLVVIEYQGEGSLAAIERLLRERDGLRVVAAVAPEHAAAEAPLRALGVELARWDGRAEGVLGAVERMVQGAAPAVAPAPPPSVKPPPLAPLPAPAAGPPPLARKAIAPPPDLSFDVSLDDAFPAGPPVPAAPPPEPPRGGGTVYVPPPPAVRVLWPAQAASAADAQASLERAASGAARPGDALDGLAAGIAGGLSELERAALGDGPMALDPGPIRSAAVMRLRVASARASAPAGGSEVDGAAVQAVLADIDATLAGVNGLVAGAPPDLLPGVEAVRNALVREAIDFSDLAQRIASAGAVAATAARAPARPVQARVLAVSAEPTPRRPWGLWALLVLALAAAGGYHGWYRWHVRQQVVARLGTLPGAPRGMVLLPGARNGAQILLPLGGVTVDPVEAERFKAAQRAHGNEVREISGGGLEIRRMGGGAEEKVP</sequence>
<name>B8JD54_ANAD2</name>
<feature type="compositionally biased region" description="Pro residues" evidence="1">
    <location>
        <begin position="127"/>
        <end position="147"/>
    </location>
</feature>
<evidence type="ECO:0000256" key="1">
    <source>
        <dbReference type="SAM" id="MobiDB-lite"/>
    </source>
</evidence>
<dbReference type="RefSeq" id="WP_012632110.1">
    <property type="nucleotide sequence ID" value="NC_011891.1"/>
</dbReference>
<keyword evidence="2" id="KW-0472">Membrane</keyword>
<feature type="region of interest" description="Disordered" evidence="1">
    <location>
        <begin position="124"/>
        <end position="147"/>
    </location>
</feature>
<feature type="region of interest" description="Disordered" evidence="1">
    <location>
        <begin position="169"/>
        <end position="194"/>
    </location>
</feature>
<dbReference type="KEGG" id="acp:A2cp1_0727"/>
<keyword evidence="2" id="KW-1133">Transmembrane helix</keyword>
<proteinExistence type="predicted"/>